<dbReference type="AlphaFoldDB" id="A0A0F9GY49"/>
<gene>
    <name evidence="1" type="ORF">LCGC14_2129080</name>
</gene>
<sequence>MYWPKLPWSKAPPEFGEIFEAQVEQAVKIESELVFSGLSEDAHEFIPFQVAEWDHGHQVFIISRRMVGIDRTDIHMFVVKFGALGEPTMEWWHHKPEFGNKTMYLMTIKGQKAANEVTRILGKHWEFTEHL</sequence>
<evidence type="ECO:0000313" key="1">
    <source>
        <dbReference type="EMBL" id="KKL68027.1"/>
    </source>
</evidence>
<dbReference type="EMBL" id="LAZR01026663">
    <property type="protein sequence ID" value="KKL68027.1"/>
    <property type="molecule type" value="Genomic_DNA"/>
</dbReference>
<proteinExistence type="predicted"/>
<organism evidence="1">
    <name type="scientific">marine sediment metagenome</name>
    <dbReference type="NCBI Taxonomy" id="412755"/>
    <lineage>
        <taxon>unclassified sequences</taxon>
        <taxon>metagenomes</taxon>
        <taxon>ecological metagenomes</taxon>
    </lineage>
</organism>
<name>A0A0F9GY49_9ZZZZ</name>
<accession>A0A0F9GY49</accession>
<comment type="caution">
    <text evidence="1">The sequence shown here is derived from an EMBL/GenBank/DDBJ whole genome shotgun (WGS) entry which is preliminary data.</text>
</comment>
<reference evidence="1" key="1">
    <citation type="journal article" date="2015" name="Nature">
        <title>Complex archaea that bridge the gap between prokaryotes and eukaryotes.</title>
        <authorList>
            <person name="Spang A."/>
            <person name="Saw J.H."/>
            <person name="Jorgensen S.L."/>
            <person name="Zaremba-Niedzwiedzka K."/>
            <person name="Martijn J."/>
            <person name="Lind A.E."/>
            <person name="van Eijk R."/>
            <person name="Schleper C."/>
            <person name="Guy L."/>
            <person name="Ettema T.J."/>
        </authorList>
    </citation>
    <scope>NUCLEOTIDE SEQUENCE</scope>
</reference>
<protein>
    <submittedName>
        <fullName evidence="1">Uncharacterized protein</fullName>
    </submittedName>
</protein>